<name>A0A315W1C5_GAMAF</name>
<dbReference type="Proteomes" id="UP000250572">
    <property type="component" value="Unassembled WGS sequence"/>
</dbReference>
<reference evidence="2 3" key="1">
    <citation type="journal article" date="2018" name="G3 (Bethesda)">
        <title>A High-Quality Reference Genome for the Invasive Mosquitofish Gambusia affinis Using a Chicago Library.</title>
        <authorList>
            <person name="Hoffberg S.L."/>
            <person name="Troendle N.J."/>
            <person name="Glenn T.C."/>
            <person name="Mahmud O."/>
            <person name="Louha S."/>
            <person name="Chalopin D."/>
            <person name="Bennetzen J.L."/>
            <person name="Mauricio R."/>
        </authorList>
    </citation>
    <scope>NUCLEOTIDE SEQUENCE [LARGE SCALE GENOMIC DNA]</scope>
    <source>
        <strain evidence="2">NE01/NJP1002.9</strain>
        <tissue evidence="2">Muscle</tissue>
    </source>
</reference>
<protein>
    <submittedName>
        <fullName evidence="2">Uncharacterized protein</fullName>
    </submittedName>
</protein>
<accession>A0A315W1C5</accession>
<evidence type="ECO:0000313" key="2">
    <source>
        <dbReference type="EMBL" id="PWA29452.1"/>
    </source>
</evidence>
<dbReference type="AlphaFoldDB" id="A0A315W1C5"/>
<dbReference type="EMBL" id="NHOQ01000586">
    <property type="protein sequence ID" value="PWA29452.1"/>
    <property type="molecule type" value="Genomic_DNA"/>
</dbReference>
<sequence>MPAAERQRRTRFHFLVPTSTGSLTLHRFCDEAAQMFRISWFRPEPAGTGNPQRDSDRAGRRGTVTAGGEIAAILRCAN</sequence>
<evidence type="ECO:0000313" key="3">
    <source>
        <dbReference type="Proteomes" id="UP000250572"/>
    </source>
</evidence>
<feature type="region of interest" description="Disordered" evidence="1">
    <location>
        <begin position="42"/>
        <end position="64"/>
    </location>
</feature>
<evidence type="ECO:0000256" key="1">
    <source>
        <dbReference type="SAM" id="MobiDB-lite"/>
    </source>
</evidence>
<proteinExistence type="predicted"/>
<keyword evidence="3" id="KW-1185">Reference proteome</keyword>
<gene>
    <name evidence="2" type="ORF">CCH79_00017099</name>
</gene>
<comment type="caution">
    <text evidence="2">The sequence shown here is derived from an EMBL/GenBank/DDBJ whole genome shotgun (WGS) entry which is preliminary data.</text>
</comment>
<organism evidence="2 3">
    <name type="scientific">Gambusia affinis</name>
    <name type="common">Western mosquitofish</name>
    <name type="synonym">Heterandria affinis</name>
    <dbReference type="NCBI Taxonomy" id="33528"/>
    <lineage>
        <taxon>Eukaryota</taxon>
        <taxon>Metazoa</taxon>
        <taxon>Chordata</taxon>
        <taxon>Craniata</taxon>
        <taxon>Vertebrata</taxon>
        <taxon>Euteleostomi</taxon>
        <taxon>Actinopterygii</taxon>
        <taxon>Neopterygii</taxon>
        <taxon>Teleostei</taxon>
        <taxon>Neoteleostei</taxon>
        <taxon>Acanthomorphata</taxon>
        <taxon>Ovalentaria</taxon>
        <taxon>Atherinomorphae</taxon>
        <taxon>Cyprinodontiformes</taxon>
        <taxon>Poeciliidae</taxon>
        <taxon>Poeciliinae</taxon>
        <taxon>Gambusia</taxon>
    </lineage>
</organism>